<reference evidence="11 12" key="1">
    <citation type="journal article" date="2008" name="Nature">
        <title>Genome analysis of the platypus reveals unique signatures of evolution.</title>
        <authorList>
            <person name="Warren W.C."/>
            <person name="Hillier L.W."/>
            <person name="Marshall Graves J.A."/>
            <person name="Birney E."/>
            <person name="Ponting C.P."/>
            <person name="Grutzner F."/>
            <person name="Belov K."/>
            <person name="Miller W."/>
            <person name="Clarke L."/>
            <person name="Chinwalla A.T."/>
            <person name="Yang S.P."/>
            <person name="Heger A."/>
            <person name="Locke D.P."/>
            <person name="Miethke P."/>
            <person name="Waters P.D."/>
            <person name="Veyrunes F."/>
            <person name="Fulton L."/>
            <person name="Fulton B."/>
            <person name="Graves T."/>
            <person name="Wallis J."/>
            <person name="Puente X.S."/>
            <person name="Lopez-Otin C."/>
            <person name="Ordonez G.R."/>
            <person name="Eichler E.E."/>
            <person name="Chen L."/>
            <person name="Cheng Z."/>
            <person name="Deakin J.E."/>
            <person name="Alsop A."/>
            <person name="Thompson K."/>
            <person name="Kirby P."/>
            <person name="Papenfuss A.T."/>
            <person name="Wakefield M.J."/>
            <person name="Olender T."/>
            <person name="Lancet D."/>
            <person name="Huttley G.A."/>
            <person name="Smit A.F."/>
            <person name="Pask A."/>
            <person name="Temple-Smith P."/>
            <person name="Batzer M.A."/>
            <person name="Walker J.A."/>
            <person name="Konkel M.K."/>
            <person name="Harris R.S."/>
            <person name="Whittington C.M."/>
            <person name="Wong E.S."/>
            <person name="Gemmell N.J."/>
            <person name="Buschiazzo E."/>
            <person name="Vargas Jentzsch I.M."/>
            <person name="Merkel A."/>
            <person name="Schmitz J."/>
            <person name="Zemann A."/>
            <person name="Churakov G."/>
            <person name="Kriegs J.O."/>
            <person name="Brosius J."/>
            <person name="Murchison E.P."/>
            <person name="Sachidanandam R."/>
            <person name="Smith C."/>
            <person name="Hannon G.J."/>
            <person name="Tsend-Ayush E."/>
            <person name="McMillan D."/>
            <person name="Attenborough R."/>
            <person name="Rens W."/>
            <person name="Ferguson-Smith M."/>
            <person name="Lefevre C.M."/>
            <person name="Sharp J.A."/>
            <person name="Nicholas K.R."/>
            <person name="Ray D.A."/>
            <person name="Kube M."/>
            <person name="Reinhardt R."/>
            <person name="Pringle T.H."/>
            <person name="Taylor J."/>
            <person name="Jones R.C."/>
            <person name="Nixon B."/>
            <person name="Dacheux J.L."/>
            <person name="Niwa H."/>
            <person name="Sekita Y."/>
            <person name="Huang X."/>
            <person name="Stark A."/>
            <person name="Kheradpour P."/>
            <person name="Kellis M."/>
            <person name="Flicek P."/>
            <person name="Chen Y."/>
            <person name="Webber C."/>
            <person name="Hardison R."/>
            <person name="Nelson J."/>
            <person name="Hallsworth-Pepin K."/>
            <person name="Delehaunty K."/>
            <person name="Markovic C."/>
            <person name="Minx P."/>
            <person name="Feng Y."/>
            <person name="Kremitzki C."/>
            <person name="Mitreva M."/>
            <person name="Glasscock J."/>
            <person name="Wylie T."/>
            <person name="Wohldmann P."/>
            <person name="Thiru P."/>
            <person name="Nhan M.N."/>
            <person name="Pohl C.S."/>
            <person name="Smith S.M."/>
            <person name="Hou S."/>
            <person name="Nefedov M."/>
            <person name="de Jong P.J."/>
            <person name="Renfree M.B."/>
            <person name="Mardis E.R."/>
            <person name="Wilson R.K."/>
        </authorList>
    </citation>
    <scope>NUCLEOTIDE SEQUENCE [LARGE SCALE GENOMIC DNA]</scope>
    <source>
        <strain evidence="11 12">Glennie</strain>
    </source>
</reference>
<reference evidence="11" key="3">
    <citation type="submission" date="2025-09" db="UniProtKB">
        <authorList>
            <consortium name="Ensembl"/>
        </authorList>
    </citation>
    <scope>IDENTIFICATION</scope>
    <source>
        <strain evidence="11">Glennie</strain>
    </source>
</reference>
<dbReference type="InterPro" id="IPR050566">
    <property type="entry name" value="Deoxyribonucleoside_kinase"/>
</dbReference>
<evidence type="ECO:0000256" key="8">
    <source>
        <dbReference type="ARBA" id="ARBA00048675"/>
    </source>
</evidence>
<dbReference type="GeneTree" id="ENSGT00940000159627"/>
<sequence>MAPRRLAAGLRAIANAPAGTSPGPLRLALEGNIAVGKSTFVKLLTETFPDWHVAAEPVETWQKVQAEGTREQRPVVNLLDLMYREPTRWSFTFQTFSCLSRFKSQLAPFPEGLARTPGAVQIFERSVYSDRYVFAKTLFESGSLNALEWAVYQDWHSFFLRQLTPRARLHAFLYLRAAPQVCLERLRRRARPEEKDVGLDYLEKLHAQHEDWFVHKTTELHFADLKKAPVLLLDVDRDFADDPAEQKALVNKVQTLFSLAGGSLTPRPFLFLPGLGSVSPGNGLLWSSLPPPPTPSFPLLLIFPSSSSFCTPPPPPSPSFPCSFFFHPPHLPLILILLFSSSSFSTFFLIPLIFPSS</sequence>
<dbReference type="OMA" id="HEDWFVH"/>
<dbReference type="SUPFAM" id="SSF52540">
    <property type="entry name" value="P-loop containing nucleoside triphosphate hydrolases"/>
    <property type="match status" value="1"/>
</dbReference>
<evidence type="ECO:0000256" key="1">
    <source>
        <dbReference type="ARBA" id="ARBA00007420"/>
    </source>
</evidence>
<keyword evidence="9" id="KW-1133">Transmembrane helix</keyword>
<evidence type="ECO:0000256" key="6">
    <source>
        <dbReference type="ARBA" id="ARBA00022840"/>
    </source>
</evidence>
<dbReference type="GO" id="GO:0004138">
    <property type="term" value="F:deoxyguanosine kinase activity"/>
    <property type="evidence" value="ECO:0000318"/>
    <property type="project" value="GO_Central"/>
</dbReference>
<dbReference type="Ensembl" id="ENSOANT00000012261.3">
    <property type="protein sequence ID" value="ENSOANP00000012259.2"/>
    <property type="gene ID" value="ENSOANG00000007694.3"/>
</dbReference>
<evidence type="ECO:0000256" key="4">
    <source>
        <dbReference type="ARBA" id="ARBA00022741"/>
    </source>
</evidence>
<accession>F6VCF3</accession>
<dbReference type="Bgee" id="ENSOANG00000007694">
    <property type="expression patterns" value="Expressed in adult mammalian kidney and 7 other cell types or tissues"/>
</dbReference>
<keyword evidence="9" id="KW-0472">Membrane</keyword>
<dbReference type="AlphaFoldDB" id="F6VCF3"/>
<dbReference type="PANTHER" id="PTHR10513">
    <property type="entry name" value="DEOXYNUCLEOSIDE KINASE"/>
    <property type="match status" value="1"/>
</dbReference>
<proteinExistence type="inferred from homology"/>
<keyword evidence="3" id="KW-0808">Transferase</keyword>
<gene>
    <name evidence="11" type="primary">DGUOK</name>
</gene>
<feature type="transmembrane region" description="Helical" evidence="9">
    <location>
        <begin position="331"/>
        <end position="354"/>
    </location>
</feature>
<evidence type="ECO:0000256" key="7">
    <source>
        <dbReference type="ARBA" id="ARBA00047656"/>
    </source>
</evidence>
<name>F6VCF3_ORNAN</name>
<dbReference type="GO" id="GO:0005524">
    <property type="term" value="F:ATP binding"/>
    <property type="evidence" value="ECO:0007669"/>
    <property type="project" value="UniProtKB-KW"/>
</dbReference>
<dbReference type="GO" id="GO:0004136">
    <property type="term" value="F:deoxyadenosine kinase activity"/>
    <property type="evidence" value="ECO:0007669"/>
    <property type="project" value="UniProtKB-EC"/>
</dbReference>
<comment type="similarity">
    <text evidence="1">Belongs to the DCK/DGK family.</text>
</comment>
<dbReference type="eggNOG" id="KOG4235">
    <property type="taxonomic scope" value="Eukaryota"/>
</dbReference>
<evidence type="ECO:0000313" key="11">
    <source>
        <dbReference type="Ensembl" id="ENSOANP00000012259.2"/>
    </source>
</evidence>
<dbReference type="FunFam" id="3.40.50.300:FF:000461">
    <property type="entry name" value="Deoxycytidine kinase"/>
    <property type="match status" value="1"/>
</dbReference>
<dbReference type="STRING" id="9258.ENSOANP00000012259"/>
<dbReference type="CDD" id="cd01673">
    <property type="entry name" value="dNK"/>
    <property type="match status" value="1"/>
</dbReference>
<evidence type="ECO:0000259" key="10">
    <source>
        <dbReference type="Pfam" id="PF01712"/>
    </source>
</evidence>
<dbReference type="Pfam" id="PF01712">
    <property type="entry name" value="dNK"/>
    <property type="match status" value="1"/>
</dbReference>
<protein>
    <recommendedName>
        <fullName evidence="10">Deoxynucleoside kinase domain-containing protein</fullName>
    </recommendedName>
</protein>
<dbReference type="GO" id="GO:0005737">
    <property type="term" value="C:cytoplasm"/>
    <property type="evidence" value="ECO:0000318"/>
    <property type="project" value="GO_Central"/>
</dbReference>
<reference evidence="11" key="2">
    <citation type="submission" date="2025-08" db="UniProtKB">
        <authorList>
            <consortium name="Ensembl"/>
        </authorList>
    </citation>
    <scope>IDENTIFICATION</scope>
    <source>
        <strain evidence="11">Glennie</strain>
    </source>
</reference>
<evidence type="ECO:0000256" key="9">
    <source>
        <dbReference type="SAM" id="Phobius"/>
    </source>
</evidence>
<dbReference type="Proteomes" id="UP000002279">
    <property type="component" value="Chromosome 5"/>
</dbReference>
<feature type="domain" description="Deoxynucleoside kinase" evidence="10">
    <location>
        <begin position="28"/>
        <end position="256"/>
    </location>
</feature>
<organism evidence="11 12">
    <name type="scientific">Ornithorhynchus anatinus</name>
    <name type="common">Duckbill platypus</name>
    <dbReference type="NCBI Taxonomy" id="9258"/>
    <lineage>
        <taxon>Eukaryota</taxon>
        <taxon>Metazoa</taxon>
        <taxon>Chordata</taxon>
        <taxon>Craniata</taxon>
        <taxon>Vertebrata</taxon>
        <taxon>Euteleostomi</taxon>
        <taxon>Mammalia</taxon>
        <taxon>Monotremata</taxon>
        <taxon>Ornithorhynchidae</taxon>
        <taxon>Ornithorhynchus</taxon>
    </lineage>
</organism>
<dbReference type="InParanoid" id="F6VCF3"/>
<comment type="catalytic activity">
    <reaction evidence="8">
        <text>2'-deoxyadenosine + ATP = dAMP + ADP + H(+)</text>
        <dbReference type="Rhea" id="RHEA:23452"/>
        <dbReference type="ChEBI" id="CHEBI:15378"/>
        <dbReference type="ChEBI" id="CHEBI:17256"/>
        <dbReference type="ChEBI" id="CHEBI:30616"/>
        <dbReference type="ChEBI" id="CHEBI:58245"/>
        <dbReference type="ChEBI" id="CHEBI:456216"/>
        <dbReference type="EC" id="2.7.1.76"/>
    </reaction>
</comment>
<keyword evidence="12" id="KW-1185">Reference proteome</keyword>
<keyword evidence="5" id="KW-0418">Kinase</keyword>
<comment type="catalytic activity">
    <reaction evidence="7">
        <text>2'-deoxyguanosine + ATP = dGMP + ADP + H(+)</text>
        <dbReference type="Rhea" id="RHEA:19201"/>
        <dbReference type="ChEBI" id="CHEBI:15378"/>
        <dbReference type="ChEBI" id="CHEBI:17172"/>
        <dbReference type="ChEBI" id="CHEBI:30616"/>
        <dbReference type="ChEBI" id="CHEBI:57673"/>
        <dbReference type="ChEBI" id="CHEBI:456216"/>
        <dbReference type="EC" id="2.7.1.113"/>
    </reaction>
</comment>
<keyword evidence="9" id="KW-0812">Transmembrane</keyword>
<evidence type="ECO:0000256" key="2">
    <source>
        <dbReference type="ARBA" id="ARBA00011738"/>
    </source>
</evidence>
<dbReference type="HOGENOM" id="CLU_030466_1_1_1"/>
<dbReference type="GO" id="GO:0005739">
    <property type="term" value="C:mitochondrion"/>
    <property type="evidence" value="ECO:0000318"/>
    <property type="project" value="GO_Central"/>
</dbReference>
<evidence type="ECO:0000256" key="5">
    <source>
        <dbReference type="ARBA" id="ARBA00022777"/>
    </source>
</evidence>
<dbReference type="Gene3D" id="3.40.50.300">
    <property type="entry name" value="P-loop containing nucleotide triphosphate hydrolases"/>
    <property type="match status" value="1"/>
</dbReference>
<evidence type="ECO:0000313" key="12">
    <source>
        <dbReference type="Proteomes" id="UP000002279"/>
    </source>
</evidence>
<dbReference type="PANTHER" id="PTHR10513:SF8">
    <property type="entry name" value="DEOXYGUANOSINE KINASE, MITOCHONDRIAL"/>
    <property type="match status" value="1"/>
</dbReference>
<dbReference type="InterPro" id="IPR031314">
    <property type="entry name" value="DNK_dom"/>
</dbReference>
<keyword evidence="4" id="KW-0547">Nucleotide-binding</keyword>
<dbReference type="FunCoup" id="F6VCF3">
    <property type="interactions" value="2051"/>
</dbReference>
<dbReference type="InterPro" id="IPR027417">
    <property type="entry name" value="P-loop_NTPase"/>
</dbReference>
<evidence type="ECO:0000256" key="3">
    <source>
        <dbReference type="ARBA" id="ARBA00022679"/>
    </source>
</evidence>
<keyword evidence="6" id="KW-0067">ATP-binding</keyword>
<comment type="subunit">
    <text evidence="2">Homodimer.</text>
</comment>